<dbReference type="OrthoDB" id="981227at2"/>
<dbReference type="AlphaFoldDB" id="A0A2S9K6H1"/>
<dbReference type="EMBL" id="PVLQ01000020">
    <property type="protein sequence ID" value="PRD66028.1"/>
    <property type="molecule type" value="Genomic_DNA"/>
</dbReference>
<name>A0A2S9K6H1_9BURK</name>
<dbReference type="InterPro" id="IPR011051">
    <property type="entry name" value="RmlC_Cupin_sf"/>
</dbReference>
<dbReference type="InterPro" id="IPR046058">
    <property type="entry name" value="WbuC_cupin"/>
</dbReference>
<accession>A0A2S9K6H1</accession>
<dbReference type="Proteomes" id="UP000238589">
    <property type="component" value="Unassembled WGS sequence"/>
</dbReference>
<evidence type="ECO:0000313" key="2">
    <source>
        <dbReference type="EMBL" id="PRD66028.1"/>
    </source>
</evidence>
<reference evidence="2 3" key="1">
    <citation type="submission" date="2018-03" db="EMBL/GenBank/DDBJ databases">
        <title>Comparative genomics illustrates the genes involved in a hyperalkaliphilic mechanisms of Serpentinomonas isolated from highly-alkaline calcium-rich serpentinized springs.</title>
        <authorList>
            <person name="Suzuki S."/>
            <person name="Ishii S."/>
            <person name="Walworth N."/>
            <person name="Bird L."/>
            <person name="Kuenen J.G."/>
            <person name="Nealson K.H."/>
        </authorList>
    </citation>
    <scope>NUCLEOTIDE SEQUENCE [LARGE SCALE GENOMIC DNA]</scope>
    <source>
        <strain evidence="2 3">P1</strain>
    </source>
</reference>
<dbReference type="Pfam" id="PF19480">
    <property type="entry name" value="DUF6016"/>
    <property type="match status" value="1"/>
</dbReference>
<dbReference type="SUPFAM" id="SSF51182">
    <property type="entry name" value="RmlC-like cupins"/>
    <property type="match status" value="1"/>
</dbReference>
<dbReference type="InterPro" id="IPR027565">
    <property type="entry name" value="Cupin_WbuC"/>
</dbReference>
<organism evidence="2 3">
    <name type="scientific">Malikia granosa</name>
    <dbReference type="NCBI Taxonomy" id="263067"/>
    <lineage>
        <taxon>Bacteria</taxon>
        <taxon>Pseudomonadati</taxon>
        <taxon>Pseudomonadota</taxon>
        <taxon>Betaproteobacteria</taxon>
        <taxon>Burkholderiales</taxon>
        <taxon>Comamonadaceae</taxon>
        <taxon>Malikia</taxon>
    </lineage>
</organism>
<keyword evidence="3" id="KW-1185">Reference proteome</keyword>
<dbReference type="Gene3D" id="2.60.120.10">
    <property type="entry name" value="Jelly Rolls"/>
    <property type="match status" value="1"/>
</dbReference>
<proteinExistence type="predicted"/>
<dbReference type="InterPro" id="IPR014710">
    <property type="entry name" value="RmlC-like_jellyroll"/>
</dbReference>
<feature type="domain" description="Cupin fold metalloprotein WbuC cupin" evidence="1">
    <location>
        <begin position="6"/>
        <end position="85"/>
    </location>
</feature>
<protein>
    <submittedName>
        <fullName evidence="2">Cupin fold metalloprotein, WbuC family</fullName>
    </submittedName>
</protein>
<dbReference type="RefSeq" id="WP_105747699.1">
    <property type="nucleotide sequence ID" value="NZ_PVLQ01000020.1"/>
</dbReference>
<dbReference type="NCBIfam" id="TIGR04366">
    <property type="entry name" value="cupin_WbuC"/>
    <property type="match status" value="1"/>
</dbReference>
<sequence length="160" mass="18301">MKIFCAKYLDELSTQAKINPRQRQHRNIHYNYQESCQRLFNAIEPDSYIRPHRHSIDPKDELLITIRGEIGLLIFNNNGDIIQALRFGSEKYGSGMAAGFEIPANTWHTVIALRSNCILLEIKSGPFDPNNPKELAPWAPEEGSTFAVNYLNQLAQKFLL</sequence>
<dbReference type="CDD" id="cd07005">
    <property type="entry name" value="cupin_WbuC-like"/>
    <property type="match status" value="1"/>
</dbReference>
<evidence type="ECO:0000313" key="3">
    <source>
        <dbReference type="Proteomes" id="UP000238589"/>
    </source>
</evidence>
<evidence type="ECO:0000259" key="1">
    <source>
        <dbReference type="Pfam" id="PF19480"/>
    </source>
</evidence>
<gene>
    <name evidence="2" type="ORF">C6P64_06035</name>
</gene>
<comment type="caution">
    <text evidence="2">The sequence shown here is derived from an EMBL/GenBank/DDBJ whole genome shotgun (WGS) entry which is preliminary data.</text>
</comment>